<evidence type="ECO:0008006" key="3">
    <source>
        <dbReference type="Google" id="ProtNLM"/>
    </source>
</evidence>
<dbReference type="GO" id="GO:0008081">
    <property type="term" value="F:phosphoric diester hydrolase activity"/>
    <property type="evidence" value="ECO:0007669"/>
    <property type="project" value="InterPro"/>
</dbReference>
<dbReference type="GO" id="GO:0006629">
    <property type="term" value="P:lipid metabolic process"/>
    <property type="evidence" value="ECO:0007669"/>
    <property type="project" value="InterPro"/>
</dbReference>
<name>A0AAW8S4X4_ENTAV</name>
<dbReference type="EMBL" id="JARPWH010000360">
    <property type="protein sequence ID" value="MDT2405364.1"/>
    <property type="molecule type" value="Genomic_DNA"/>
</dbReference>
<dbReference type="SUPFAM" id="SSF51695">
    <property type="entry name" value="PLC-like phosphodiesterases"/>
    <property type="match status" value="1"/>
</dbReference>
<organism evidence="1 2">
    <name type="scientific">Enterococcus avium</name>
    <name type="common">Streptococcus avium</name>
    <dbReference type="NCBI Taxonomy" id="33945"/>
    <lineage>
        <taxon>Bacteria</taxon>
        <taxon>Bacillati</taxon>
        <taxon>Bacillota</taxon>
        <taxon>Bacilli</taxon>
        <taxon>Lactobacillales</taxon>
        <taxon>Enterococcaceae</taxon>
        <taxon>Enterococcus</taxon>
    </lineage>
</organism>
<reference evidence="1" key="1">
    <citation type="submission" date="2023-03" db="EMBL/GenBank/DDBJ databases">
        <authorList>
            <person name="Shen W."/>
            <person name="Cai J."/>
        </authorList>
    </citation>
    <scope>NUCLEOTIDE SEQUENCE</scope>
    <source>
        <strain evidence="1">P33-2</strain>
    </source>
</reference>
<protein>
    <recommendedName>
        <fullName evidence="3">Glycerophosphodiester phosphodiesterase</fullName>
    </recommendedName>
</protein>
<proteinExistence type="predicted"/>
<comment type="caution">
    <text evidence="1">The sequence shown here is derived from an EMBL/GenBank/DDBJ whole genome shotgun (WGS) entry which is preliminary data.</text>
</comment>
<evidence type="ECO:0000313" key="1">
    <source>
        <dbReference type="EMBL" id="MDT2405364.1"/>
    </source>
</evidence>
<dbReference type="InterPro" id="IPR017946">
    <property type="entry name" value="PLC-like_Pdiesterase_TIM-brl"/>
</dbReference>
<dbReference type="AlphaFoldDB" id="A0AAW8S4X4"/>
<dbReference type="Proteomes" id="UP001260773">
    <property type="component" value="Unassembled WGS sequence"/>
</dbReference>
<sequence>TKATVTQSLIDQYHDVGMQFALWTVPYNDHQKYSEMGVDYITTDSASGNLRYFEPALRSGMTANKTDLTGPTYIEEMSNGEI</sequence>
<evidence type="ECO:0000313" key="2">
    <source>
        <dbReference type="Proteomes" id="UP001260773"/>
    </source>
</evidence>
<gene>
    <name evidence="1" type="ORF">P7D43_23835</name>
</gene>
<feature type="non-terminal residue" evidence="1">
    <location>
        <position position="1"/>
    </location>
</feature>
<feature type="non-terminal residue" evidence="1">
    <location>
        <position position="82"/>
    </location>
</feature>
<accession>A0AAW8S4X4</accession>
<dbReference type="Gene3D" id="3.20.20.190">
    <property type="entry name" value="Phosphatidylinositol (PI) phosphodiesterase"/>
    <property type="match status" value="1"/>
</dbReference>